<dbReference type="InParanoid" id="A0A1X2HWM2"/>
<feature type="region of interest" description="Disordered" evidence="1">
    <location>
        <begin position="109"/>
        <end position="131"/>
    </location>
</feature>
<dbReference type="Proteomes" id="UP000242180">
    <property type="component" value="Unassembled WGS sequence"/>
</dbReference>
<proteinExistence type="predicted"/>
<dbReference type="OrthoDB" id="2384506at2759"/>
<accession>A0A1X2HWM2</accession>
<evidence type="ECO:0000313" key="3">
    <source>
        <dbReference type="Proteomes" id="UP000242180"/>
    </source>
</evidence>
<feature type="region of interest" description="Disordered" evidence="1">
    <location>
        <begin position="38"/>
        <end position="96"/>
    </location>
</feature>
<name>A0A1X2HWM2_SYNRA</name>
<protein>
    <submittedName>
        <fullName evidence="2">Uncharacterized protein</fullName>
    </submittedName>
</protein>
<dbReference type="AlphaFoldDB" id="A0A1X2HWM2"/>
<reference evidence="2 3" key="1">
    <citation type="submission" date="2016-07" db="EMBL/GenBank/DDBJ databases">
        <title>Pervasive Adenine N6-methylation of Active Genes in Fungi.</title>
        <authorList>
            <consortium name="DOE Joint Genome Institute"/>
            <person name="Mondo S.J."/>
            <person name="Dannebaum R.O."/>
            <person name="Kuo R.C."/>
            <person name="Labutti K."/>
            <person name="Haridas S."/>
            <person name="Kuo A."/>
            <person name="Salamov A."/>
            <person name="Ahrendt S.R."/>
            <person name="Lipzen A."/>
            <person name="Sullivan W."/>
            <person name="Andreopoulos W.B."/>
            <person name="Clum A."/>
            <person name="Lindquist E."/>
            <person name="Daum C."/>
            <person name="Ramamoorthy G.K."/>
            <person name="Gryganskyi A."/>
            <person name="Culley D."/>
            <person name="Magnuson J.K."/>
            <person name="James T.Y."/>
            <person name="O'Malley M.A."/>
            <person name="Stajich J.E."/>
            <person name="Spatafora J.W."/>
            <person name="Visel A."/>
            <person name="Grigoriev I.V."/>
        </authorList>
    </citation>
    <scope>NUCLEOTIDE SEQUENCE [LARGE SCALE GENOMIC DNA]</scope>
    <source>
        <strain evidence="2 3">NRRL 2496</strain>
    </source>
</reference>
<gene>
    <name evidence="2" type="ORF">BCR43DRAFT_484314</name>
</gene>
<evidence type="ECO:0000313" key="2">
    <source>
        <dbReference type="EMBL" id="ORZ03986.1"/>
    </source>
</evidence>
<sequence>MIYEPAPPLVLPRFSGSTLEPRTEPVVIYPPHMLQKEPLGCAPNTIQPTRPTESLKRKNKPTFIDIPPRDFVTPSYNEDYSPWSLEEDNSESAGGLAWDDVNQTIYKKPQYNSNSSKHRSPFFSDVPALSN</sequence>
<evidence type="ECO:0000256" key="1">
    <source>
        <dbReference type="SAM" id="MobiDB-lite"/>
    </source>
</evidence>
<organism evidence="2 3">
    <name type="scientific">Syncephalastrum racemosum</name>
    <name type="common">Filamentous fungus</name>
    <dbReference type="NCBI Taxonomy" id="13706"/>
    <lineage>
        <taxon>Eukaryota</taxon>
        <taxon>Fungi</taxon>
        <taxon>Fungi incertae sedis</taxon>
        <taxon>Mucoromycota</taxon>
        <taxon>Mucoromycotina</taxon>
        <taxon>Mucoromycetes</taxon>
        <taxon>Mucorales</taxon>
        <taxon>Syncephalastraceae</taxon>
        <taxon>Syncephalastrum</taxon>
    </lineage>
</organism>
<dbReference type="EMBL" id="MCGN01000001">
    <property type="protein sequence ID" value="ORZ03986.1"/>
    <property type="molecule type" value="Genomic_DNA"/>
</dbReference>
<comment type="caution">
    <text evidence="2">The sequence shown here is derived from an EMBL/GenBank/DDBJ whole genome shotgun (WGS) entry which is preliminary data.</text>
</comment>
<keyword evidence="3" id="KW-1185">Reference proteome</keyword>
<dbReference type="OMA" id="SAQATFW"/>